<evidence type="ECO:0000259" key="2">
    <source>
        <dbReference type="SMART" id="SM01232"/>
    </source>
</evidence>
<dbReference type="Pfam" id="PF06831">
    <property type="entry name" value="H2TH"/>
    <property type="match status" value="1"/>
</dbReference>
<dbReference type="Proteomes" id="UP001530315">
    <property type="component" value="Unassembled WGS sequence"/>
</dbReference>
<dbReference type="SUPFAM" id="SSF46946">
    <property type="entry name" value="S13-like H2TH domain"/>
    <property type="match status" value="1"/>
</dbReference>
<reference evidence="3 4" key="1">
    <citation type="submission" date="2024-10" db="EMBL/GenBank/DDBJ databases">
        <title>Updated reference genomes for cyclostephanoid diatoms.</title>
        <authorList>
            <person name="Roberts W.R."/>
            <person name="Alverson A.J."/>
        </authorList>
    </citation>
    <scope>NUCLEOTIDE SEQUENCE [LARGE SCALE GENOMIC DNA]</scope>
    <source>
        <strain evidence="3 4">AJA276-08</strain>
    </source>
</reference>
<protein>
    <recommendedName>
        <fullName evidence="2">Formamidopyrimidine-DNA glycosylase H2TH DNA-binding domain-containing protein</fullName>
    </recommendedName>
</protein>
<organism evidence="3 4">
    <name type="scientific">Stephanodiscus triporus</name>
    <dbReference type="NCBI Taxonomy" id="2934178"/>
    <lineage>
        <taxon>Eukaryota</taxon>
        <taxon>Sar</taxon>
        <taxon>Stramenopiles</taxon>
        <taxon>Ochrophyta</taxon>
        <taxon>Bacillariophyta</taxon>
        <taxon>Coscinodiscophyceae</taxon>
        <taxon>Thalassiosirophycidae</taxon>
        <taxon>Stephanodiscales</taxon>
        <taxon>Stephanodiscaceae</taxon>
        <taxon>Stephanodiscus</taxon>
    </lineage>
</organism>
<evidence type="ECO:0000313" key="4">
    <source>
        <dbReference type="Proteomes" id="UP001530315"/>
    </source>
</evidence>
<name>A0ABD3NJE2_9STRA</name>
<sequence>MMVEGHSVHRLATAFRLKLVGRKFAASSPNGRFAEGAAAIRRAGARAHGGGGEESLRVLRRRAAMAPLTRRAAAMAMATVVLGVVGAVASRATTARGGEGDIVVDDADVVVVHVHFGMSGAWAIYDMAVESEPETKPTTRLRLEEIKDVVEGDGRPSGGQKGGGDNVLLVTHLSAMTVSHGPSSLYVAKRASLGQDPLRCDADPDWLYGRVSKSKKSIGTLIMDQSHFAGPGNIYRAEILFLAGVHPTTPGSSLDRATFDGIWNACVALLRRGYDTGSILTVDATIDPDAYARGERRSWDMSGRTCYACEGGTCQPRIGGAGRVAGANERRATEEEEEVGGGGEESPRARHAPFISRCAPVGRWKRLQEGGASNLTVAEIRSAMLEVIGGTSDDDVDNVDVVADNALLPNKNARKSVHVEALELLLERQRRRKGRRRGEIAGTPPLRSRKDRLKKPPVVATSTPLPPPRVSAEDAAREKLVSGENRAIEHVVELSREQAMRALLTVTPSPAMKRGRRRDEGMRNNSRDEEDDDNLNDGMKERTSRRRRRLNLL</sequence>
<evidence type="ECO:0000256" key="1">
    <source>
        <dbReference type="SAM" id="MobiDB-lite"/>
    </source>
</evidence>
<feature type="domain" description="Formamidopyrimidine-DNA glycosylase H2TH DNA-binding" evidence="2">
    <location>
        <begin position="193"/>
        <end position="285"/>
    </location>
</feature>
<evidence type="ECO:0000313" key="3">
    <source>
        <dbReference type="EMBL" id="KAL3775061.1"/>
    </source>
</evidence>
<feature type="compositionally biased region" description="Basic residues" evidence="1">
    <location>
        <begin position="543"/>
        <end position="553"/>
    </location>
</feature>
<dbReference type="EMBL" id="JALLAZ020001434">
    <property type="protein sequence ID" value="KAL3775061.1"/>
    <property type="molecule type" value="Genomic_DNA"/>
</dbReference>
<feature type="compositionally biased region" description="Basic and acidic residues" evidence="1">
    <location>
        <begin position="517"/>
        <end position="527"/>
    </location>
</feature>
<feature type="region of interest" description="Disordered" evidence="1">
    <location>
        <begin position="431"/>
        <end position="474"/>
    </location>
</feature>
<comment type="caution">
    <text evidence="3">The sequence shown here is derived from an EMBL/GenBank/DDBJ whole genome shotgun (WGS) entry which is preliminary data.</text>
</comment>
<dbReference type="PANTHER" id="PTHR42697">
    <property type="entry name" value="ENDONUCLEASE 8"/>
    <property type="match status" value="1"/>
</dbReference>
<keyword evidence="4" id="KW-1185">Reference proteome</keyword>
<dbReference type="AlphaFoldDB" id="A0ABD3NJE2"/>
<dbReference type="InterPro" id="IPR010979">
    <property type="entry name" value="Ribosomal_uS13-like_H2TH"/>
</dbReference>
<gene>
    <name evidence="3" type="ORF">ACHAW5_001195</name>
</gene>
<proteinExistence type="predicted"/>
<dbReference type="Gene3D" id="1.10.8.50">
    <property type="match status" value="1"/>
</dbReference>
<dbReference type="InterPro" id="IPR015886">
    <property type="entry name" value="H2TH_FPG"/>
</dbReference>
<feature type="region of interest" description="Disordered" evidence="1">
    <location>
        <begin position="325"/>
        <end position="350"/>
    </location>
</feature>
<dbReference type="PANTHER" id="PTHR42697:SF1">
    <property type="entry name" value="ENDONUCLEASE 8"/>
    <property type="match status" value="1"/>
</dbReference>
<dbReference type="SMART" id="SM01232">
    <property type="entry name" value="H2TH"/>
    <property type="match status" value="1"/>
</dbReference>
<feature type="region of interest" description="Disordered" evidence="1">
    <location>
        <begin position="503"/>
        <end position="553"/>
    </location>
</feature>
<accession>A0ABD3NJE2</accession>